<sequence length="206" mass="23141">MQPWYRMVRTCQETAKLSILHHSLGRNPVELKKVFARLRCVISTPPVNHKGLENTTVSDVLMTKGGERSGSWLWCRADETVQDAVTQMARNDIGSLVVLKPGDKELISGIITERDYLRKVAAEGRPAKYTRVGEIMTRTDNLITVTSDANILHAMQLMTENHIRHVPVIDGKIVGMISMADLVRAVVEQQGGDVKRLNEFIKGEYF</sequence>
<evidence type="ECO:0000313" key="5">
    <source>
        <dbReference type="Proteomes" id="UP000596660"/>
    </source>
</evidence>
<reference evidence="4" key="1">
    <citation type="journal article" date="2017" name="Nature">
        <title>The genome of Chenopodium quinoa.</title>
        <authorList>
            <person name="Jarvis D.E."/>
            <person name="Ho Y.S."/>
            <person name="Lightfoot D.J."/>
            <person name="Schmoeckel S.M."/>
            <person name="Li B."/>
            <person name="Borm T.J.A."/>
            <person name="Ohyanagi H."/>
            <person name="Mineta K."/>
            <person name="Michell C.T."/>
            <person name="Saber N."/>
            <person name="Kharbatia N.M."/>
            <person name="Rupper R.R."/>
            <person name="Sharp A.R."/>
            <person name="Dally N."/>
            <person name="Boughton B.A."/>
            <person name="Woo Y.H."/>
            <person name="Gao G."/>
            <person name="Schijlen E.G.W.M."/>
            <person name="Guo X."/>
            <person name="Momin A.A."/>
            <person name="Negrao S."/>
            <person name="Al-Babili S."/>
            <person name="Gehring C."/>
            <person name="Roessner U."/>
            <person name="Jung C."/>
            <person name="Murphy K."/>
            <person name="Arold S.T."/>
            <person name="Gojobori T."/>
            <person name="van der Linden C.G."/>
            <person name="van Loo E.N."/>
            <person name="Jellen E.N."/>
            <person name="Maughan P.J."/>
            <person name="Tester M."/>
        </authorList>
    </citation>
    <scope>NUCLEOTIDE SEQUENCE [LARGE SCALE GENOMIC DNA]</scope>
    <source>
        <strain evidence="4">cv. PI 614886</strain>
    </source>
</reference>
<dbReference type="PANTHER" id="PTHR43080:SF12">
    <property type="entry name" value="CYSTATHIONINE BETA-SYNTHASE (CBS) FAMILY PROTEIN"/>
    <property type="match status" value="1"/>
</dbReference>
<accession>A0A803MRF3</accession>
<evidence type="ECO:0000256" key="1">
    <source>
        <dbReference type="ARBA" id="ARBA00023122"/>
    </source>
</evidence>
<dbReference type="InterPro" id="IPR000644">
    <property type="entry name" value="CBS_dom"/>
</dbReference>
<dbReference type="OMA" id="WLWCRVD"/>
<dbReference type="Proteomes" id="UP000596660">
    <property type="component" value="Unplaced"/>
</dbReference>
<feature type="domain" description="CBS" evidence="3">
    <location>
        <begin position="62"/>
        <end position="127"/>
    </location>
</feature>
<dbReference type="GeneID" id="110686391"/>
<dbReference type="CDD" id="cd04623">
    <property type="entry name" value="CBS_pair_bac_euk"/>
    <property type="match status" value="1"/>
</dbReference>
<dbReference type="EnsemblPlants" id="AUR62033854-RA">
    <property type="protein sequence ID" value="AUR62033854-RA:cds"/>
    <property type="gene ID" value="AUR62033854"/>
</dbReference>
<keyword evidence="5" id="KW-1185">Reference proteome</keyword>
<dbReference type="PROSITE" id="PS51371">
    <property type="entry name" value="CBS"/>
    <property type="match status" value="2"/>
</dbReference>
<evidence type="ECO:0000259" key="3">
    <source>
        <dbReference type="PROSITE" id="PS51371"/>
    </source>
</evidence>
<dbReference type="InterPro" id="IPR051257">
    <property type="entry name" value="Diverse_CBS-Domain"/>
</dbReference>
<dbReference type="InterPro" id="IPR046342">
    <property type="entry name" value="CBS_dom_sf"/>
</dbReference>
<reference evidence="4" key="2">
    <citation type="submission" date="2021-03" db="UniProtKB">
        <authorList>
            <consortium name="EnsemblPlants"/>
        </authorList>
    </citation>
    <scope>IDENTIFICATION</scope>
</reference>
<keyword evidence="1 2" id="KW-0129">CBS domain</keyword>
<dbReference type="RefSeq" id="XP_021718689.1">
    <property type="nucleotide sequence ID" value="XM_021862997.1"/>
</dbReference>
<evidence type="ECO:0000256" key="2">
    <source>
        <dbReference type="PROSITE-ProRule" id="PRU00703"/>
    </source>
</evidence>
<protein>
    <recommendedName>
        <fullName evidence="3">CBS domain-containing protein</fullName>
    </recommendedName>
</protein>
<gene>
    <name evidence="4" type="primary">LOC110686391</name>
</gene>
<dbReference type="OrthoDB" id="418595at2759"/>
<dbReference type="InterPro" id="IPR044725">
    <property type="entry name" value="CBSX3_CBS_dom"/>
</dbReference>
<dbReference type="SMART" id="SM00116">
    <property type="entry name" value="CBS"/>
    <property type="match status" value="2"/>
</dbReference>
<dbReference type="SUPFAM" id="SSF54631">
    <property type="entry name" value="CBS-domain pair"/>
    <property type="match status" value="1"/>
</dbReference>
<dbReference type="PANTHER" id="PTHR43080">
    <property type="entry name" value="CBS DOMAIN-CONTAINING PROTEIN CBSX3, MITOCHONDRIAL"/>
    <property type="match status" value="1"/>
</dbReference>
<proteinExistence type="predicted"/>
<name>A0A803MRF3_CHEQI</name>
<dbReference type="Gene3D" id="3.10.580.10">
    <property type="entry name" value="CBS-domain"/>
    <property type="match status" value="1"/>
</dbReference>
<dbReference type="Pfam" id="PF00571">
    <property type="entry name" value="CBS"/>
    <property type="match status" value="2"/>
</dbReference>
<organism evidence="4 5">
    <name type="scientific">Chenopodium quinoa</name>
    <name type="common">Quinoa</name>
    <dbReference type="NCBI Taxonomy" id="63459"/>
    <lineage>
        <taxon>Eukaryota</taxon>
        <taxon>Viridiplantae</taxon>
        <taxon>Streptophyta</taxon>
        <taxon>Embryophyta</taxon>
        <taxon>Tracheophyta</taxon>
        <taxon>Spermatophyta</taxon>
        <taxon>Magnoliopsida</taxon>
        <taxon>eudicotyledons</taxon>
        <taxon>Gunneridae</taxon>
        <taxon>Pentapetalae</taxon>
        <taxon>Caryophyllales</taxon>
        <taxon>Chenopodiaceae</taxon>
        <taxon>Chenopodioideae</taxon>
        <taxon>Atripliceae</taxon>
        <taxon>Chenopodium</taxon>
    </lineage>
</organism>
<dbReference type="AlphaFoldDB" id="A0A803MRF3"/>
<evidence type="ECO:0000313" key="4">
    <source>
        <dbReference type="EnsemblPlants" id="AUR62033854-RA:cds"/>
    </source>
</evidence>
<feature type="domain" description="CBS" evidence="3">
    <location>
        <begin position="136"/>
        <end position="194"/>
    </location>
</feature>
<dbReference type="KEGG" id="cqi:110686391"/>
<dbReference type="Gramene" id="AUR62033854-RA">
    <property type="protein sequence ID" value="AUR62033854-RA:cds"/>
    <property type="gene ID" value="AUR62033854"/>
</dbReference>